<sequence>MWAMGPGHLLWALLFMQPLWTRLTDGATRVYYLGIQEVQWNYAPKGRNVITNQTLDNDTSHRINLS</sequence>
<protein>
    <submittedName>
        <fullName evidence="2">Hephaestin</fullName>
    </submittedName>
</protein>
<organism evidence="2 3">
    <name type="scientific">Rhinolophus ferrumequinum</name>
    <name type="common">Greater horseshoe bat</name>
    <dbReference type="NCBI Taxonomy" id="59479"/>
    <lineage>
        <taxon>Eukaryota</taxon>
        <taxon>Metazoa</taxon>
        <taxon>Chordata</taxon>
        <taxon>Craniata</taxon>
        <taxon>Vertebrata</taxon>
        <taxon>Euteleostomi</taxon>
        <taxon>Mammalia</taxon>
        <taxon>Eutheria</taxon>
        <taxon>Laurasiatheria</taxon>
        <taxon>Chiroptera</taxon>
        <taxon>Yinpterochiroptera</taxon>
        <taxon>Rhinolophoidea</taxon>
        <taxon>Rhinolophidae</taxon>
        <taxon>Rhinolophinae</taxon>
        <taxon>Rhinolophus</taxon>
    </lineage>
</organism>
<reference evidence="2 3" key="1">
    <citation type="journal article" date="2015" name="Annu Rev Anim Biosci">
        <title>The Genome 10K Project: a way forward.</title>
        <authorList>
            <person name="Koepfli K.P."/>
            <person name="Paten B."/>
            <person name="O'Brien S.J."/>
            <person name="Koepfli K.P."/>
            <person name="Paten B."/>
            <person name="Antunes A."/>
            <person name="Belov K."/>
            <person name="Bustamante C."/>
            <person name="Castoe T.A."/>
            <person name="Clawson H."/>
            <person name="Crawford A.J."/>
            <person name="Diekhans M."/>
            <person name="Distel D."/>
            <person name="Durbin R."/>
            <person name="Earl D."/>
            <person name="Fujita M.K."/>
            <person name="Gamble T."/>
            <person name="Georges A."/>
            <person name="Gemmell N."/>
            <person name="Gilbert M.T."/>
            <person name="Graves J.M."/>
            <person name="Green R.E."/>
            <person name="Hickey G."/>
            <person name="Jarvis E.D."/>
            <person name="Johnson W."/>
            <person name="Komissarov A."/>
            <person name="Korf I."/>
            <person name="Kuhn R."/>
            <person name="Larkin D.M."/>
            <person name="Lewin H."/>
            <person name="Lopez J.V."/>
            <person name="Ma J."/>
            <person name="Marques-Bonet T."/>
            <person name="Miller W."/>
            <person name="Murphy R."/>
            <person name="Pevzner P."/>
            <person name="Shapiro B."/>
            <person name="Steiner C."/>
            <person name="Tamazian G."/>
            <person name="Venkatesh B."/>
            <person name="Wang J."/>
            <person name="Wayne R."/>
            <person name="Wiley E."/>
            <person name="Yang H."/>
            <person name="Zhang G."/>
            <person name="Haussler D."/>
            <person name="Ryder O."/>
            <person name="O'Brien S.J."/>
        </authorList>
    </citation>
    <scope>NUCLEOTIDE SEQUENCE</scope>
</reference>
<evidence type="ECO:0000313" key="2">
    <source>
        <dbReference type="Ensembl" id="ENSRFEP00010001076.1"/>
    </source>
</evidence>
<dbReference type="Gene3D" id="2.60.40.420">
    <property type="entry name" value="Cupredoxins - blue copper proteins"/>
    <property type="match status" value="1"/>
</dbReference>
<keyword evidence="1" id="KW-0732">Signal</keyword>
<evidence type="ECO:0000313" key="3">
    <source>
        <dbReference type="Proteomes" id="UP000472240"/>
    </source>
</evidence>
<gene>
    <name evidence="2" type="primary">HEPH</name>
</gene>
<reference evidence="2 3" key="2">
    <citation type="journal article" date="2018" name="Annu Rev Anim Biosci">
        <title>Bat Biology, Genomes, and the Bat1K Project: To Generate Chromosome-Level Genomes for All Living Bat Species.</title>
        <authorList>
            <person name="Teeling E.C."/>
            <person name="Vernes S.C."/>
            <person name="Davalos L.M."/>
            <person name="Ray D.A."/>
            <person name="Gilbert M.T.P."/>
            <person name="Myers E."/>
        </authorList>
    </citation>
    <scope>NUCLEOTIDE SEQUENCE</scope>
</reference>
<dbReference type="AlphaFoldDB" id="A0A671DJB6"/>
<name>A0A671DJB6_RHIFE</name>
<reference evidence="2" key="4">
    <citation type="submission" date="2025-08" db="UniProtKB">
        <authorList>
            <consortium name="Ensembl"/>
        </authorList>
    </citation>
    <scope>IDENTIFICATION</scope>
</reference>
<dbReference type="InterPro" id="IPR008972">
    <property type="entry name" value="Cupredoxin"/>
</dbReference>
<proteinExistence type="predicted"/>
<reference evidence="3" key="3">
    <citation type="submission" date="2018-12" db="EMBL/GenBank/DDBJ databases">
        <title>G10K-VGP greater horseshoe bat female genome, primary haplotype.</title>
        <authorList>
            <person name="Teeling E."/>
            <person name="Myers G."/>
            <person name="Vernes S."/>
            <person name="Pippel M."/>
            <person name="Winkler S."/>
            <person name="Fedrigo O."/>
            <person name="Rhie A."/>
            <person name="Koren S."/>
            <person name="Phillippy A."/>
            <person name="Lewin H."/>
            <person name="Damas J."/>
            <person name="Howe K."/>
            <person name="Mountcastle J."/>
            <person name="Jarvis E.D."/>
        </authorList>
    </citation>
    <scope>NUCLEOTIDE SEQUENCE [LARGE SCALE GENOMIC DNA]</scope>
</reference>
<accession>A0A671DJB6</accession>
<dbReference type="GeneTree" id="ENSGT00940000158517"/>
<dbReference type="Ensembl" id="ENSRFET00010001200.1">
    <property type="protein sequence ID" value="ENSRFEP00010001076.1"/>
    <property type="gene ID" value="ENSRFEG00010000678.1"/>
</dbReference>
<reference evidence="2" key="5">
    <citation type="submission" date="2025-09" db="UniProtKB">
        <authorList>
            <consortium name="Ensembl"/>
        </authorList>
    </citation>
    <scope>IDENTIFICATION</scope>
</reference>
<feature type="signal peptide" evidence="1">
    <location>
        <begin position="1"/>
        <end position="26"/>
    </location>
</feature>
<evidence type="ECO:0000256" key="1">
    <source>
        <dbReference type="SAM" id="SignalP"/>
    </source>
</evidence>
<keyword evidence="3" id="KW-1185">Reference proteome</keyword>
<dbReference type="Proteomes" id="UP000472240">
    <property type="component" value="Chromosome 1"/>
</dbReference>
<feature type="chain" id="PRO_5025495212" evidence="1">
    <location>
        <begin position="27"/>
        <end position="66"/>
    </location>
</feature>